<evidence type="ECO:0000256" key="1">
    <source>
        <dbReference type="SAM" id="MobiDB-lite"/>
    </source>
</evidence>
<feature type="non-terminal residue" evidence="2">
    <location>
        <position position="1"/>
    </location>
</feature>
<reference evidence="2 3" key="1">
    <citation type="journal article" date="2018" name="Front. Plant Sci.">
        <title>Red Clover (Trifolium pratense) and Zigzag Clover (T. medium) - A Picture of Genomic Similarities and Differences.</title>
        <authorList>
            <person name="Dluhosova J."/>
            <person name="Istvanek J."/>
            <person name="Nedelnik J."/>
            <person name="Repkova J."/>
        </authorList>
    </citation>
    <scope>NUCLEOTIDE SEQUENCE [LARGE SCALE GENOMIC DNA]</scope>
    <source>
        <strain evidence="3">cv. 10/8</strain>
        <tissue evidence="2">Leaf</tissue>
    </source>
</reference>
<sequence length="55" mass="5590">STSHATHQPRKGTATTHTTPAKGGEATAAGNEGLKGGAEDGSHSSHHRDLSYILP</sequence>
<proteinExistence type="predicted"/>
<feature type="compositionally biased region" description="Basic and acidic residues" evidence="1">
    <location>
        <begin position="37"/>
        <end position="55"/>
    </location>
</feature>
<protein>
    <submittedName>
        <fullName evidence="2">Uncharacterized protein</fullName>
    </submittedName>
</protein>
<dbReference type="Proteomes" id="UP000265520">
    <property type="component" value="Unassembled WGS sequence"/>
</dbReference>
<keyword evidence="3" id="KW-1185">Reference proteome</keyword>
<name>A0A392W193_9FABA</name>
<feature type="region of interest" description="Disordered" evidence="1">
    <location>
        <begin position="1"/>
        <end position="55"/>
    </location>
</feature>
<comment type="caution">
    <text evidence="2">The sequence shown here is derived from an EMBL/GenBank/DDBJ whole genome shotgun (WGS) entry which is preliminary data.</text>
</comment>
<dbReference type="EMBL" id="LXQA011331668">
    <property type="protein sequence ID" value="MCI93529.1"/>
    <property type="molecule type" value="Genomic_DNA"/>
</dbReference>
<dbReference type="AlphaFoldDB" id="A0A392W193"/>
<evidence type="ECO:0000313" key="3">
    <source>
        <dbReference type="Proteomes" id="UP000265520"/>
    </source>
</evidence>
<evidence type="ECO:0000313" key="2">
    <source>
        <dbReference type="EMBL" id="MCI93529.1"/>
    </source>
</evidence>
<accession>A0A392W193</accession>
<organism evidence="2 3">
    <name type="scientific">Trifolium medium</name>
    <dbReference type="NCBI Taxonomy" id="97028"/>
    <lineage>
        <taxon>Eukaryota</taxon>
        <taxon>Viridiplantae</taxon>
        <taxon>Streptophyta</taxon>
        <taxon>Embryophyta</taxon>
        <taxon>Tracheophyta</taxon>
        <taxon>Spermatophyta</taxon>
        <taxon>Magnoliopsida</taxon>
        <taxon>eudicotyledons</taxon>
        <taxon>Gunneridae</taxon>
        <taxon>Pentapetalae</taxon>
        <taxon>rosids</taxon>
        <taxon>fabids</taxon>
        <taxon>Fabales</taxon>
        <taxon>Fabaceae</taxon>
        <taxon>Papilionoideae</taxon>
        <taxon>50 kb inversion clade</taxon>
        <taxon>NPAAA clade</taxon>
        <taxon>Hologalegina</taxon>
        <taxon>IRL clade</taxon>
        <taxon>Trifolieae</taxon>
        <taxon>Trifolium</taxon>
    </lineage>
</organism>